<dbReference type="SUPFAM" id="SSF81345">
    <property type="entry name" value="ABC transporter involved in vitamin B12 uptake, BtuC"/>
    <property type="match status" value="1"/>
</dbReference>
<evidence type="ECO:0000256" key="8">
    <source>
        <dbReference type="ARBA" id="ARBA00023004"/>
    </source>
</evidence>
<dbReference type="KEGG" id="ril:CRIB_902"/>
<dbReference type="PANTHER" id="PTHR30472">
    <property type="entry name" value="FERRIC ENTEROBACTIN TRANSPORT SYSTEM PERMEASE PROTEIN"/>
    <property type="match status" value="1"/>
</dbReference>
<evidence type="ECO:0000256" key="11">
    <source>
        <dbReference type="ARBA" id="ARBA00031149"/>
    </source>
</evidence>
<keyword evidence="6 13" id="KW-0812">Transmembrane</keyword>
<name>A0A1V1I0H5_9FIRM</name>
<feature type="transmembrane region" description="Helical" evidence="13">
    <location>
        <begin position="125"/>
        <end position="143"/>
    </location>
</feature>
<keyword evidence="5" id="KW-1003">Cell membrane</keyword>
<keyword evidence="4" id="KW-0813">Transport</keyword>
<comment type="function">
    <text evidence="10">Part of the binding-protein-dependent transport system for heme-iron. Responsible for the translocation of the substrate across the membrane.</text>
</comment>
<evidence type="ECO:0000256" key="5">
    <source>
        <dbReference type="ARBA" id="ARBA00022475"/>
    </source>
</evidence>
<dbReference type="RefSeq" id="WP_180703351.1">
    <property type="nucleotide sequence ID" value="NZ_LN555523.1"/>
</dbReference>
<feature type="transmembrane region" description="Helical" evidence="13">
    <location>
        <begin position="308"/>
        <end position="328"/>
    </location>
</feature>
<feature type="transmembrane region" description="Helical" evidence="13">
    <location>
        <begin position="14"/>
        <end position="32"/>
    </location>
</feature>
<dbReference type="CDD" id="cd06550">
    <property type="entry name" value="TM_ABC_iron-siderophores_like"/>
    <property type="match status" value="1"/>
</dbReference>
<comment type="similarity">
    <text evidence="2">Belongs to the binding-protein-dependent transport system permease family. FecCD subfamily.</text>
</comment>
<dbReference type="GeneID" id="82205080"/>
<evidence type="ECO:0000256" key="7">
    <source>
        <dbReference type="ARBA" id="ARBA00022989"/>
    </source>
</evidence>
<dbReference type="GO" id="GO:0033214">
    <property type="term" value="P:siderophore-iron import into cell"/>
    <property type="evidence" value="ECO:0007669"/>
    <property type="project" value="TreeGrafter"/>
</dbReference>
<evidence type="ECO:0000313" key="15">
    <source>
        <dbReference type="Proteomes" id="UP000245622"/>
    </source>
</evidence>
<gene>
    <name evidence="14" type="ORF">CRIB_902</name>
</gene>
<feature type="transmembrane region" description="Helical" evidence="13">
    <location>
        <begin position="240"/>
        <end position="267"/>
    </location>
</feature>
<keyword evidence="9 13" id="KW-0472">Membrane</keyword>
<dbReference type="PANTHER" id="PTHR30472:SF21">
    <property type="entry name" value="HEME-IRON TRANSPORT SYSTEM PERMEASE PROTEIN ISDF-RELATED"/>
    <property type="match status" value="1"/>
</dbReference>
<feature type="transmembrane region" description="Helical" evidence="13">
    <location>
        <begin position="101"/>
        <end position="118"/>
    </location>
</feature>
<dbReference type="InterPro" id="IPR037294">
    <property type="entry name" value="ABC_BtuC-like"/>
</dbReference>
<evidence type="ECO:0000256" key="1">
    <source>
        <dbReference type="ARBA" id="ARBA00004651"/>
    </source>
</evidence>
<dbReference type="Pfam" id="PF01032">
    <property type="entry name" value="FecCD"/>
    <property type="match status" value="1"/>
</dbReference>
<evidence type="ECO:0000256" key="3">
    <source>
        <dbReference type="ARBA" id="ARBA00018524"/>
    </source>
</evidence>
<sequence>MSSKILNLENNKKLIYILISIVVLATIVLYSIKTGSIEISFNELIKGLMSNDNSGNIGIIKDIRLPRVLSAVLIGSSLGVAGTLLQAVMKNPLADPGITGISSGASLVAIIIMVFFPGLNEFKPVVSFIGGSVAGIMVYLIAYDKGFSPIRIVLAGVAINALLTSMASIVTMFNGGVQNSIDMWLSGSLATVTKSDVNILAICTILGISLALMTGKTCNLLSLGDKTSKSLGVDTTKQTIIISAIAVFLASTSTGVGGVISFVGLIVPHIARFIIGSNHNYLIPFSSILGSILLVLADTLGRTMFKPYEIPVGLVMSVIGAPFFIYLLKRRKR</sequence>
<evidence type="ECO:0000256" key="2">
    <source>
        <dbReference type="ARBA" id="ARBA00007935"/>
    </source>
</evidence>
<dbReference type="GO" id="GO:0022857">
    <property type="term" value="F:transmembrane transporter activity"/>
    <property type="evidence" value="ECO:0007669"/>
    <property type="project" value="InterPro"/>
</dbReference>
<keyword evidence="15" id="KW-1185">Reference proteome</keyword>
<evidence type="ECO:0000256" key="6">
    <source>
        <dbReference type="ARBA" id="ARBA00022692"/>
    </source>
</evidence>
<evidence type="ECO:0000256" key="10">
    <source>
        <dbReference type="ARBA" id="ARBA00025320"/>
    </source>
</evidence>
<dbReference type="InterPro" id="IPR000522">
    <property type="entry name" value="ABC_transptr_permease_BtuC"/>
</dbReference>
<reference evidence="14 15" key="1">
    <citation type="submission" date="2014-04" db="EMBL/GenBank/DDBJ databases">
        <authorList>
            <person name="Hornung B.V."/>
        </authorList>
    </citation>
    <scope>NUCLEOTIDE SEQUENCE [LARGE SCALE GENOMIC DNA]</scope>
    <source>
        <strain evidence="14 15">CRIB</strain>
    </source>
</reference>
<dbReference type="FunFam" id="1.10.3470.10:FF:000001">
    <property type="entry name" value="Vitamin B12 ABC transporter permease BtuC"/>
    <property type="match status" value="1"/>
</dbReference>
<feature type="transmembrane region" description="Helical" evidence="13">
    <location>
        <begin position="149"/>
        <end position="176"/>
    </location>
</feature>
<feature type="transmembrane region" description="Helical" evidence="13">
    <location>
        <begin position="197"/>
        <end position="215"/>
    </location>
</feature>
<proteinExistence type="inferred from homology"/>
<evidence type="ECO:0000256" key="12">
    <source>
        <dbReference type="ARBA" id="ARBA00031465"/>
    </source>
</evidence>
<dbReference type="Gene3D" id="1.10.3470.10">
    <property type="entry name" value="ABC transporter involved in vitamin B12 uptake, BtuC"/>
    <property type="match status" value="1"/>
</dbReference>
<organism evidence="14 15">
    <name type="scientific">Romboutsia ilealis</name>
    <dbReference type="NCBI Taxonomy" id="1115758"/>
    <lineage>
        <taxon>Bacteria</taxon>
        <taxon>Bacillati</taxon>
        <taxon>Bacillota</taxon>
        <taxon>Clostridia</taxon>
        <taxon>Peptostreptococcales</taxon>
        <taxon>Peptostreptococcaceae</taxon>
        <taxon>Romboutsia</taxon>
    </lineage>
</organism>
<keyword evidence="7 13" id="KW-1133">Transmembrane helix</keyword>
<feature type="transmembrane region" description="Helical" evidence="13">
    <location>
        <begin position="279"/>
        <end position="296"/>
    </location>
</feature>
<feature type="transmembrane region" description="Helical" evidence="13">
    <location>
        <begin position="68"/>
        <end position="89"/>
    </location>
</feature>
<evidence type="ECO:0000256" key="13">
    <source>
        <dbReference type="SAM" id="Phobius"/>
    </source>
</evidence>
<evidence type="ECO:0000256" key="9">
    <source>
        <dbReference type="ARBA" id="ARBA00023136"/>
    </source>
</evidence>
<dbReference type="Proteomes" id="UP000245622">
    <property type="component" value="Chromosome 1"/>
</dbReference>
<dbReference type="GO" id="GO:0005886">
    <property type="term" value="C:plasma membrane"/>
    <property type="evidence" value="ECO:0007669"/>
    <property type="project" value="UniProtKB-SubCell"/>
</dbReference>
<accession>A0A1V1I0H5</accession>
<comment type="subcellular location">
    <subcellularLocation>
        <location evidence="1">Cell membrane</location>
        <topology evidence="1">Multi-pass membrane protein</topology>
    </subcellularLocation>
</comment>
<dbReference type="EMBL" id="LN555523">
    <property type="protein sequence ID" value="CED93653.1"/>
    <property type="molecule type" value="Genomic_DNA"/>
</dbReference>
<keyword evidence="8" id="KW-0408">Iron</keyword>
<evidence type="ECO:0000313" key="14">
    <source>
        <dbReference type="EMBL" id="CED93653.1"/>
    </source>
</evidence>
<evidence type="ECO:0000256" key="4">
    <source>
        <dbReference type="ARBA" id="ARBA00022448"/>
    </source>
</evidence>
<dbReference type="AlphaFoldDB" id="A0A1V1I0H5"/>
<protein>
    <recommendedName>
        <fullName evidence="3">Probable heme-iron transport system permease protein IsdF</fullName>
    </recommendedName>
    <alternativeName>
        <fullName evidence="12">Iron-regulated surface determinant protein F</fullName>
    </alternativeName>
    <alternativeName>
        <fullName evidence="11">Staphylococcal iron-regulated protein G</fullName>
    </alternativeName>
</protein>